<dbReference type="Proteomes" id="UP001217485">
    <property type="component" value="Unassembled WGS sequence"/>
</dbReference>
<comment type="caution">
    <text evidence="1">The sequence shown here is derived from an EMBL/GenBank/DDBJ whole genome shotgun (WGS) entry which is preliminary data.</text>
</comment>
<evidence type="ECO:0000313" key="1">
    <source>
        <dbReference type="EMBL" id="MDC0680153.1"/>
    </source>
</evidence>
<evidence type="ECO:0000313" key="2">
    <source>
        <dbReference type="Proteomes" id="UP001217485"/>
    </source>
</evidence>
<name>A0ABT5C375_9BACT</name>
<dbReference type="RefSeq" id="WP_272097185.1">
    <property type="nucleotide sequence ID" value="NZ_JAQNDK010000002.1"/>
</dbReference>
<protein>
    <submittedName>
        <fullName evidence="1">Uncharacterized protein</fullName>
    </submittedName>
</protein>
<keyword evidence="2" id="KW-1185">Reference proteome</keyword>
<organism evidence="1 2">
    <name type="scientific">Sorangium atrum</name>
    <dbReference type="NCBI Taxonomy" id="2995308"/>
    <lineage>
        <taxon>Bacteria</taxon>
        <taxon>Pseudomonadati</taxon>
        <taxon>Myxococcota</taxon>
        <taxon>Polyangia</taxon>
        <taxon>Polyangiales</taxon>
        <taxon>Polyangiaceae</taxon>
        <taxon>Sorangium</taxon>
    </lineage>
</organism>
<reference evidence="1 2" key="1">
    <citation type="submission" date="2023-01" db="EMBL/GenBank/DDBJ databases">
        <title>Minimal conservation of predation-associated metabolite biosynthetic gene clusters underscores biosynthetic potential of Myxococcota including descriptions for ten novel species: Archangium lansinium sp. nov., Myxococcus landrumus sp. nov., Nannocystis bai.</title>
        <authorList>
            <person name="Ahearne A."/>
            <person name="Stevens C."/>
            <person name="Dowd S."/>
        </authorList>
    </citation>
    <scope>NUCLEOTIDE SEQUENCE [LARGE SCALE GENOMIC DNA]</scope>
    <source>
        <strain evidence="1 2">WIWO2</strain>
    </source>
</reference>
<gene>
    <name evidence="1" type="ORF">POL72_20600</name>
</gene>
<proteinExistence type="predicted"/>
<dbReference type="EMBL" id="JAQNDK010000002">
    <property type="protein sequence ID" value="MDC0680153.1"/>
    <property type="molecule type" value="Genomic_DNA"/>
</dbReference>
<sequence>MTLYNAMVPSSLRGAIEHYSASGDSGFANEYRSLLPVFNINGRHPFIGGRGSSVG</sequence>
<accession>A0ABT5C375</accession>